<dbReference type="RefSeq" id="WP_306375222.1">
    <property type="nucleotide sequence ID" value="NZ_JASAYL010000003.1"/>
</dbReference>
<dbReference type="Gene3D" id="1.25.40.10">
    <property type="entry name" value="Tetratricopeptide repeat domain"/>
    <property type="match status" value="1"/>
</dbReference>
<reference evidence="2" key="1">
    <citation type="journal article" date="2023" name="Front. Microbiol.">
        <title>Phylogeography and host specificity of Pasteurellaceae pathogenic to sea-farmed fish in the north-east Atlantic.</title>
        <authorList>
            <person name="Gulla S."/>
            <person name="Colquhoun D.J."/>
            <person name="Olsen A.B."/>
            <person name="Spilsberg B."/>
            <person name="Lagesen K."/>
            <person name="Aakesson C.P."/>
            <person name="Strom S."/>
            <person name="Manji F."/>
            <person name="Birkbeck T.H."/>
            <person name="Nilsen H.K."/>
        </authorList>
    </citation>
    <scope>NUCLEOTIDE SEQUENCE</scope>
    <source>
        <strain evidence="2">98B1</strain>
    </source>
</reference>
<dbReference type="AlphaFoldDB" id="A0AAJ6P2B8"/>
<comment type="caution">
    <text evidence="2">The sequence shown here is derived from an EMBL/GenBank/DDBJ whole genome shotgun (WGS) entry which is preliminary data.</text>
</comment>
<name>A0AAJ6P2B8_9PAST</name>
<evidence type="ECO:0000256" key="1">
    <source>
        <dbReference type="SAM" id="SignalP"/>
    </source>
</evidence>
<feature type="signal peptide" evidence="1">
    <location>
        <begin position="1"/>
        <end position="20"/>
    </location>
</feature>
<keyword evidence="1" id="KW-0732">Signal</keyword>
<evidence type="ECO:0008006" key="4">
    <source>
        <dbReference type="Google" id="ProtNLM"/>
    </source>
</evidence>
<sequence>MMKKGLLSILLIASLGQLNAKTFTAFGIEPYWSIDLKSQGNSDIYQATFSHPSEKGIEYIEGRLRKVSSSGLQFKGATTAGESFIMNVYSERCTDYASDDDYPTRVTVRIGDWRFDGCSRERFEQKRHRDPVNNARAKARKLNTRGYHLYKQGKYKKALLLFNQARKADNSYDKGHYNFACTASIIAHRNQCLQSEKLQQLVTLDNVLRALKRSIKITPQRKAKSQTDPDLATLRSTYQYYRDILHYSPNNDRQLREMLRKLKWTQAFGFYPHHGVRARIEFDDYYVTTTANSGQQQTGNYQIYNGLITLTFGGKTATGRLVEDSNFGAVLRFTGDGLPFDEFSVSTKFDMLDCEEE</sequence>
<dbReference type="SUPFAM" id="SSF48452">
    <property type="entry name" value="TPR-like"/>
    <property type="match status" value="1"/>
</dbReference>
<dbReference type="Proteomes" id="UP001231736">
    <property type="component" value="Unassembled WGS sequence"/>
</dbReference>
<dbReference type="InterPro" id="IPR011990">
    <property type="entry name" value="TPR-like_helical_dom_sf"/>
</dbReference>
<organism evidence="2 3">
    <name type="scientific">Phocoenobacter skyensis</name>
    <dbReference type="NCBI Taxonomy" id="97481"/>
    <lineage>
        <taxon>Bacteria</taxon>
        <taxon>Pseudomonadati</taxon>
        <taxon>Pseudomonadota</taxon>
        <taxon>Gammaproteobacteria</taxon>
        <taxon>Pasteurellales</taxon>
        <taxon>Pasteurellaceae</taxon>
        <taxon>Phocoenobacter</taxon>
    </lineage>
</organism>
<proteinExistence type="predicted"/>
<accession>A0AAJ6P2B8</accession>
<evidence type="ECO:0000313" key="3">
    <source>
        <dbReference type="Proteomes" id="UP001231736"/>
    </source>
</evidence>
<protein>
    <recommendedName>
        <fullName evidence="4">Tetratricopeptide repeat-containing protein</fullName>
    </recommendedName>
</protein>
<evidence type="ECO:0000313" key="2">
    <source>
        <dbReference type="EMBL" id="MDP8174632.1"/>
    </source>
</evidence>
<gene>
    <name evidence="2" type="ORF">QJU97_04055</name>
</gene>
<feature type="chain" id="PRO_5042461350" description="Tetratricopeptide repeat-containing protein" evidence="1">
    <location>
        <begin position="21"/>
        <end position="357"/>
    </location>
</feature>
<dbReference type="EMBL" id="JASAYT010000009">
    <property type="protein sequence ID" value="MDP8174632.1"/>
    <property type="molecule type" value="Genomic_DNA"/>
</dbReference>